<keyword evidence="5 9" id="KW-0548">Nucleotidyltransferase</keyword>
<keyword evidence="7 9" id="KW-0067">ATP-binding</keyword>
<dbReference type="Pfam" id="PF01300">
    <property type="entry name" value="Sua5_yciO_yrdC"/>
    <property type="match status" value="1"/>
</dbReference>
<evidence type="ECO:0000259" key="10">
    <source>
        <dbReference type="PROSITE" id="PS51163"/>
    </source>
</evidence>
<keyword evidence="6 9" id="KW-0547">Nucleotide-binding</keyword>
<comment type="subcellular location">
    <subcellularLocation>
        <location evidence="1 9">Cytoplasm</location>
    </subcellularLocation>
</comment>
<evidence type="ECO:0000256" key="5">
    <source>
        <dbReference type="ARBA" id="ARBA00022695"/>
    </source>
</evidence>
<comment type="caution">
    <text evidence="11">The sequence shown here is derived from an EMBL/GenBank/DDBJ whole genome shotgun (WGS) entry which is preliminary data.</text>
</comment>
<dbReference type="PROSITE" id="PS51163">
    <property type="entry name" value="YRDC"/>
    <property type="match status" value="1"/>
</dbReference>
<feature type="domain" description="YrdC-like" evidence="10">
    <location>
        <begin position="13"/>
        <end position="194"/>
    </location>
</feature>
<dbReference type="Gene3D" id="3.90.870.10">
    <property type="entry name" value="DHBP synthase"/>
    <property type="match status" value="1"/>
</dbReference>
<comment type="similarity">
    <text evidence="9">Belongs to the SUA5 family. TsaC subfamily.</text>
</comment>
<evidence type="ECO:0000256" key="3">
    <source>
        <dbReference type="ARBA" id="ARBA00022679"/>
    </source>
</evidence>
<dbReference type="EMBL" id="JBHRSS010000001">
    <property type="protein sequence ID" value="MFC3102553.1"/>
    <property type="molecule type" value="Genomic_DNA"/>
</dbReference>
<evidence type="ECO:0000256" key="8">
    <source>
        <dbReference type="ARBA" id="ARBA00048366"/>
    </source>
</evidence>
<dbReference type="EC" id="2.7.7.87" evidence="9"/>
<dbReference type="RefSeq" id="WP_380685727.1">
    <property type="nucleotide sequence ID" value="NZ_JBHRSS010000001.1"/>
</dbReference>
<dbReference type="InterPro" id="IPR006070">
    <property type="entry name" value="Sua5-like_dom"/>
</dbReference>
<dbReference type="InterPro" id="IPR050156">
    <property type="entry name" value="TC-AMP_synthase_SUA5"/>
</dbReference>
<reference evidence="12" key="1">
    <citation type="journal article" date="2019" name="Int. J. Syst. Evol. Microbiol.">
        <title>The Global Catalogue of Microorganisms (GCM) 10K type strain sequencing project: providing services to taxonomists for standard genome sequencing and annotation.</title>
        <authorList>
            <consortium name="The Broad Institute Genomics Platform"/>
            <consortium name="The Broad Institute Genome Sequencing Center for Infectious Disease"/>
            <person name="Wu L."/>
            <person name="Ma J."/>
        </authorList>
    </citation>
    <scope>NUCLEOTIDE SEQUENCE [LARGE SCALE GENOMIC DNA]</scope>
    <source>
        <strain evidence="12">KCTC 52640</strain>
    </source>
</reference>
<proteinExistence type="inferred from homology"/>
<evidence type="ECO:0000313" key="12">
    <source>
        <dbReference type="Proteomes" id="UP001595462"/>
    </source>
</evidence>
<dbReference type="PANTHER" id="PTHR17490">
    <property type="entry name" value="SUA5"/>
    <property type="match status" value="1"/>
</dbReference>
<keyword evidence="3 9" id="KW-0808">Transferase</keyword>
<dbReference type="InterPro" id="IPR023535">
    <property type="entry name" value="TC-AMP_synthase"/>
</dbReference>
<dbReference type="HAMAP" id="MF_01852">
    <property type="entry name" value="TsaC"/>
    <property type="match status" value="1"/>
</dbReference>
<evidence type="ECO:0000256" key="6">
    <source>
        <dbReference type="ARBA" id="ARBA00022741"/>
    </source>
</evidence>
<evidence type="ECO:0000256" key="7">
    <source>
        <dbReference type="ARBA" id="ARBA00022840"/>
    </source>
</evidence>
<dbReference type="InterPro" id="IPR017945">
    <property type="entry name" value="DHBP_synth_RibB-like_a/b_dom"/>
</dbReference>
<sequence length="194" mass="20849">MSVSRNLSSRESAHRLRRAARILRDGGVLAHPTEGVWGLTCDPLQSDAVLRVLALKQRDAARGLIVIGASAEHLAPFVDPDALDDWQRAAASWPGPTTWLLPARAETPWWLTGEHSTIALRQTAHSGSADLCNAFGGPLVSTSANVSGRPPVRSAWQARARFGDGLDFVLHGRHDHPGVPSQIRDAASGRILRG</sequence>
<protein>
    <recommendedName>
        <fullName evidence="9">Threonylcarbamoyl-AMP synthase</fullName>
        <shortName evidence="9">TC-AMP synthase</shortName>
        <ecNumber evidence="9">2.7.7.87</ecNumber>
    </recommendedName>
    <alternativeName>
        <fullName evidence="9">L-threonylcarbamoyladenylate synthase</fullName>
    </alternativeName>
    <alternativeName>
        <fullName evidence="9">t(6)A37 threonylcarbamoyladenosine biosynthesis protein TsaC</fullName>
    </alternativeName>
    <alternativeName>
        <fullName evidence="9">tRNA threonylcarbamoyladenosine biosynthesis protein TsaC</fullName>
    </alternativeName>
</protein>
<gene>
    <name evidence="9" type="primary">tsaC</name>
    <name evidence="11" type="ORF">ACFOSU_01465</name>
</gene>
<name>A0ABV7EL31_9GAMM</name>
<dbReference type="SUPFAM" id="SSF55821">
    <property type="entry name" value="YrdC/RibB"/>
    <property type="match status" value="1"/>
</dbReference>
<dbReference type="GO" id="GO:0061710">
    <property type="term" value="F:L-threonylcarbamoyladenylate synthase"/>
    <property type="evidence" value="ECO:0007669"/>
    <property type="project" value="UniProtKB-EC"/>
</dbReference>
<dbReference type="Proteomes" id="UP001595462">
    <property type="component" value="Unassembled WGS sequence"/>
</dbReference>
<comment type="function">
    <text evidence="9">Required for the formation of a threonylcarbamoyl group on adenosine at position 37 (t(6)A37) in tRNAs that read codons beginning with adenine. Catalyzes the conversion of L-threonine, HCO(3)(-)/CO(2) and ATP to give threonylcarbamoyl-AMP (TC-AMP) as the acyladenylate intermediate, with the release of diphosphate.</text>
</comment>
<keyword evidence="4 9" id="KW-0819">tRNA processing</keyword>
<accession>A0ABV7EL31</accession>
<dbReference type="PANTHER" id="PTHR17490:SF18">
    <property type="entry name" value="THREONYLCARBAMOYL-AMP SYNTHASE"/>
    <property type="match status" value="1"/>
</dbReference>
<comment type="catalytic activity">
    <reaction evidence="8 9">
        <text>L-threonine + hydrogencarbonate + ATP = L-threonylcarbamoyladenylate + diphosphate + H2O</text>
        <dbReference type="Rhea" id="RHEA:36407"/>
        <dbReference type="ChEBI" id="CHEBI:15377"/>
        <dbReference type="ChEBI" id="CHEBI:17544"/>
        <dbReference type="ChEBI" id="CHEBI:30616"/>
        <dbReference type="ChEBI" id="CHEBI:33019"/>
        <dbReference type="ChEBI" id="CHEBI:57926"/>
        <dbReference type="ChEBI" id="CHEBI:73682"/>
        <dbReference type="EC" id="2.7.7.87"/>
    </reaction>
</comment>
<evidence type="ECO:0000256" key="1">
    <source>
        <dbReference type="ARBA" id="ARBA00004496"/>
    </source>
</evidence>
<keyword evidence="12" id="KW-1185">Reference proteome</keyword>
<evidence type="ECO:0000256" key="9">
    <source>
        <dbReference type="HAMAP-Rule" id="MF_01852"/>
    </source>
</evidence>
<evidence type="ECO:0000256" key="4">
    <source>
        <dbReference type="ARBA" id="ARBA00022694"/>
    </source>
</evidence>
<keyword evidence="2 9" id="KW-0963">Cytoplasm</keyword>
<organism evidence="11 12">
    <name type="scientific">Salinisphaera aquimarina</name>
    <dbReference type="NCBI Taxonomy" id="2094031"/>
    <lineage>
        <taxon>Bacteria</taxon>
        <taxon>Pseudomonadati</taxon>
        <taxon>Pseudomonadota</taxon>
        <taxon>Gammaproteobacteria</taxon>
        <taxon>Salinisphaerales</taxon>
        <taxon>Salinisphaeraceae</taxon>
        <taxon>Salinisphaera</taxon>
    </lineage>
</organism>
<evidence type="ECO:0000313" key="11">
    <source>
        <dbReference type="EMBL" id="MFC3102553.1"/>
    </source>
</evidence>
<evidence type="ECO:0000256" key="2">
    <source>
        <dbReference type="ARBA" id="ARBA00022490"/>
    </source>
</evidence>